<gene>
    <name evidence="2" type="ORF">HNP84_006126</name>
</gene>
<dbReference type="GO" id="GO:0020037">
    <property type="term" value="F:heme binding"/>
    <property type="evidence" value="ECO:0007669"/>
    <property type="project" value="InterPro"/>
</dbReference>
<dbReference type="GO" id="GO:0005506">
    <property type="term" value="F:iron ion binding"/>
    <property type="evidence" value="ECO:0007669"/>
    <property type="project" value="InterPro"/>
</dbReference>
<name>A0A840PBK3_9ACTN</name>
<dbReference type="GO" id="GO:0004497">
    <property type="term" value="F:monooxygenase activity"/>
    <property type="evidence" value="ECO:0007669"/>
    <property type="project" value="InterPro"/>
</dbReference>
<proteinExistence type="inferred from homology"/>
<dbReference type="Gene3D" id="1.10.630.10">
    <property type="entry name" value="Cytochrome P450"/>
    <property type="match status" value="1"/>
</dbReference>
<protein>
    <submittedName>
        <fullName evidence="2">Cytochrome P450</fullName>
    </submittedName>
</protein>
<comment type="caution">
    <text evidence="2">The sequence shown here is derived from an EMBL/GenBank/DDBJ whole genome shotgun (WGS) entry which is preliminary data.</text>
</comment>
<dbReference type="EMBL" id="JACHGN010000014">
    <property type="protein sequence ID" value="MBB5136379.1"/>
    <property type="molecule type" value="Genomic_DNA"/>
</dbReference>
<dbReference type="RefSeq" id="WP_185053274.1">
    <property type="nucleotide sequence ID" value="NZ_BAABIX010000011.1"/>
</dbReference>
<comment type="similarity">
    <text evidence="1">Belongs to the cytochrome P450 family.</text>
</comment>
<dbReference type="SUPFAM" id="SSF48264">
    <property type="entry name" value="Cytochrome P450"/>
    <property type="match status" value="1"/>
</dbReference>
<keyword evidence="3" id="KW-1185">Reference proteome</keyword>
<dbReference type="PANTHER" id="PTHR46696:SF1">
    <property type="entry name" value="CYTOCHROME P450 YJIB-RELATED"/>
    <property type="match status" value="1"/>
</dbReference>
<dbReference type="Proteomes" id="UP000578449">
    <property type="component" value="Unassembled WGS sequence"/>
</dbReference>
<dbReference type="GO" id="GO:0016705">
    <property type="term" value="F:oxidoreductase activity, acting on paired donors, with incorporation or reduction of molecular oxygen"/>
    <property type="evidence" value="ECO:0007669"/>
    <property type="project" value="InterPro"/>
</dbReference>
<organism evidence="2 3">
    <name type="scientific">Thermocatellispora tengchongensis</name>
    <dbReference type="NCBI Taxonomy" id="1073253"/>
    <lineage>
        <taxon>Bacteria</taxon>
        <taxon>Bacillati</taxon>
        <taxon>Actinomycetota</taxon>
        <taxon>Actinomycetes</taxon>
        <taxon>Streptosporangiales</taxon>
        <taxon>Streptosporangiaceae</taxon>
        <taxon>Thermocatellispora</taxon>
    </lineage>
</organism>
<dbReference type="AlphaFoldDB" id="A0A840PBK3"/>
<evidence type="ECO:0000313" key="2">
    <source>
        <dbReference type="EMBL" id="MBB5136379.1"/>
    </source>
</evidence>
<accession>A0A840PBK3</accession>
<dbReference type="InterPro" id="IPR002397">
    <property type="entry name" value="Cyt_P450_B"/>
</dbReference>
<dbReference type="CDD" id="cd20623">
    <property type="entry name" value="CYP_unk"/>
    <property type="match status" value="1"/>
</dbReference>
<reference evidence="2 3" key="1">
    <citation type="submission" date="2020-08" db="EMBL/GenBank/DDBJ databases">
        <title>Genomic Encyclopedia of Type Strains, Phase IV (KMG-IV): sequencing the most valuable type-strain genomes for metagenomic binning, comparative biology and taxonomic classification.</title>
        <authorList>
            <person name="Goeker M."/>
        </authorList>
    </citation>
    <scope>NUCLEOTIDE SEQUENCE [LARGE SCALE GENOMIC DNA]</scope>
    <source>
        <strain evidence="2 3">DSM 45615</strain>
    </source>
</reference>
<dbReference type="PRINTS" id="PR00359">
    <property type="entry name" value="BP450"/>
</dbReference>
<dbReference type="PANTHER" id="PTHR46696">
    <property type="entry name" value="P450, PUTATIVE (EUROFUNG)-RELATED"/>
    <property type="match status" value="1"/>
</dbReference>
<evidence type="ECO:0000313" key="3">
    <source>
        <dbReference type="Proteomes" id="UP000578449"/>
    </source>
</evidence>
<sequence length="429" mass="47462">MTTPSSAALREAIQAGYPDHADAVRLYGPEIYADPAGLYEEIRRKHGPIAPVLLDDDIPAWFVVGYRELHHVTSQTQLFGRDSRRWNMKDFVRPDWPLLPYVGWQPTVLFTEGAERQRRTGALNDALDALDRTELTAVCEQVADLLIDDFCGDGEADLIRQYAYPLPAHVMVRLFGLPEADLPDVVRDVTLSADMTEESGPAYARLRERVSRLVTEKQARPGDDLPSRLLAHSARLTDEEAVLDIQVLVAGAHGPTANWIGNTLRLMLMDDDFSITLQGGRSSVGQALNEVLWKDPPLQNAPGRWAVQDCELAGRRIRRGDMLVLGIAAANADPQVQPAAYPDSGANRAHMSFSHGEYGCPFPAPELGELIAKTAVEVLLDRLPDVDLGVAPEEVRWRQSLWMRSLEALPVRFSPTAPMGQEAVWSGPR</sequence>
<evidence type="ECO:0000256" key="1">
    <source>
        <dbReference type="ARBA" id="ARBA00010617"/>
    </source>
</evidence>
<dbReference type="InterPro" id="IPR036396">
    <property type="entry name" value="Cyt_P450_sf"/>
</dbReference>